<dbReference type="InterPro" id="IPR002347">
    <property type="entry name" value="SDR_fam"/>
</dbReference>
<gene>
    <name evidence="3" type="ORF">PAMC26510_35970</name>
</gene>
<dbReference type="FunFam" id="3.40.50.720:FF:000084">
    <property type="entry name" value="Short-chain dehydrogenase reductase"/>
    <property type="match status" value="1"/>
</dbReference>
<evidence type="ECO:0000313" key="4">
    <source>
        <dbReference type="Proteomes" id="UP000194546"/>
    </source>
</evidence>
<dbReference type="EMBL" id="NBTY01000204">
    <property type="protein sequence ID" value="OTP66131.1"/>
    <property type="molecule type" value="Genomic_DNA"/>
</dbReference>
<dbReference type="Proteomes" id="UP000194546">
    <property type="component" value="Unassembled WGS sequence"/>
</dbReference>
<accession>A0A242M527</accession>
<name>A0A242M527_CABSO</name>
<dbReference type="GO" id="GO:0016491">
    <property type="term" value="F:oxidoreductase activity"/>
    <property type="evidence" value="ECO:0007669"/>
    <property type="project" value="UniProtKB-KW"/>
</dbReference>
<dbReference type="Pfam" id="PF13561">
    <property type="entry name" value="adh_short_C2"/>
    <property type="match status" value="1"/>
</dbReference>
<dbReference type="PANTHER" id="PTHR43639:SF1">
    <property type="entry name" value="SHORT-CHAIN DEHYDROGENASE_REDUCTASE FAMILY PROTEIN"/>
    <property type="match status" value="1"/>
</dbReference>
<evidence type="ECO:0000313" key="3">
    <source>
        <dbReference type="EMBL" id="OTP66131.1"/>
    </source>
</evidence>
<dbReference type="InterPro" id="IPR020904">
    <property type="entry name" value="Sc_DH/Rdtase_CS"/>
</dbReference>
<protein>
    <submittedName>
        <fullName evidence="3">Dehydrogenases with different specificities (Related to short-chain alcohol dehydrogenases)</fullName>
    </submittedName>
</protein>
<dbReference type="SUPFAM" id="SSF51735">
    <property type="entry name" value="NAD(P)-binding Rossmann-fold domains"/>
    <property type="match status" value="1"/>
</dbReference>
<dbReference type="AlphaFoldDB" id="A0A242M527"/>
<dbReference type="InterPro" id="IPR036291">
    <property type="entry name" value="NAD(P)-bd_dom_sf"/>
</dbReference>
<dbReference type="PRINTS" id="PR00080">
    <property type="entry name" value="SDRFAMILY"/>
</dbReference>
<dbReference type="PROSITE" id="PS00061">
    <property type="entry name" value="ADH_SHORT"/>
    <property type="match status" value="1"/>
</dbReference>
<dbReference type="RefSeq" id="WP_086383889.1">
    <property type="nucleotide sequence ID" value="NZ_NBTY01000204.1"/>
</dbReference>
<evidence type="ECO:0000256" key="1">
    <source>
        <dbReference type="ARBA" id="ARBA00006484"/>
    </source>
</evidence>
<proteinExistence type="inferred from homology"/>
<reference evidence="3 4" key="1">
    <citation type="submission" date="2017-03" db="EMBL/GenBank/DDBJ databases">
        <title>Genome analysis of strain PAMC 26510.</title>
        <authorList>
            <person name="Oh H.-M."/>
            <person name="Yang J.-A."/>
        </authorList>
    </citation>
    <scope>NUCLEOTIDE SEQUENCE [LARGE SCALE GENOMIC DNA]</scope>
    <source>
        <strain evidence="3 4">PAMC 26510</strain>
    </source>
</reference>
<dbReference type="PRINTS" id="PR00081">
    <property type="entry name" value="GDHRDH"/>
</dbReference>
<organism evidence="3 4">
    <name type="scientific">Caballeronia sordidicola</name>
    <name type="common">Burkholderia sordidicola</name>
    <dbReference type="NCBI Taxonomy" id="196367"/>
    <lineage>
        <taxon>Bacteria</taxon>
        <taxon>Pseudomonadati</taxon>
        <taxon>Pseudomonadota</taxon>
        <taxon>Betaproteobacteria</taxon>
        <taxon>Burkholderiales</taxon>
        <taxon>Burkholderiaceae</taxon>
        <taxon>Caballeronia</taxon>
    </lineage>
</organism>
<sequence>MSQQQKLANKVAIVTGSSKGIGAAIAKELASQGASVVVNYSSSKVDADRVVGDIVNAGGKAIAVQANVAVQSDIARLFAATKETYGKLDILVNNAGIYSFAPLESVTSESITAMFSTNVSGLLFASKAALALFPAEGGSIVNIGSVVGELTPPTSVVYSGTKGAVNSITRVLAKELGPKQIRVNAVNPGAVKTEGFKSAGLEGDFEAMMIAATPLGRAGQPGDVATIVAFLASADAGWITGSLIDAAGGSR</sequence>
<evidence type="ECO:0000256" key="2">
    <source>
        <dbReference type="ARBA" id="ARBA00023002"/>
    </source>
</evidence>
<dbReference type="NCBIfam" id="NF005559">
    <property type="entry name" value="PRK07231.1"/>
    <property type="match status" value="1"/>
</dbReference>
<comment type="caution">
    <text evidence="3">The sequence shown here is derived from an EMBL/GenBank/DDBJ whole genome shotgun (WGS) entry which is preliminary data.</text>
</comment>
<dbReference type="PANTHER" id="PTHR43639">
    <property type="entry name" value="OXIDOREDUCTASE, SHORT-CHAIN DEHYDROGENASE/REDUCTASE FAMILY (AFU_ORTHOLOGUE AFUA_5G02870)"/>
    <property type="match status" value="1"/>
</dbReference>
<comment type="similarity">
    <text evidence="1">Belongs to the short-chain dehydrogenases/reductases (SDR) family.</text>
</comment>
<dbReference type="Gene3D" id="3.40.50.720">
    <property type="entry name" value="NAD(P)-binding Rossmann-like Domain"/>
    <property type="match status" value="1"/>
</dbReference>
<keyword evidence="2" id="KW-0560">Oxidoreductase</keyword>